<reference evidence="3" key="1">
    <citation type="journal article" date="2015" name="Genome Announc.">
        <title>Draft genome sequence of Talaromyces cellulolyticus strain Y-94, a source of lignocellulosic biomass-degrading enzymes.</title>
        <authorList>
            <person name="Fujii T."/>
            <person name="Koike H."/>
            <person name="Sawayama S."/>
            <person name="Yano S."/>
            <person name="Inoue H."/>
        </authorList>
    </citation>
    <scope>NUCLEOTIDE SEQUENCE [LARGE SCALE GENOMIC DNA]</scope>
    <source>
        <strain evidence="3">Y-94</strain>
    </source>
</reference>
<protein>
    <submittedName>
        <fullName evidence="2">Uncharacterized protein</fullName>
    </submittedName>
</protein>
<evidence type="ECO:0000313" key="2">
    <source>
        <dbReference type="EMBL" id="GAM38611.1"/>
    </source>
</evidence>
<evidence type="ECO:0000313" key="3">
    <source>
        <dbReference type="Proteomes" id="UP000053095"/>
    </source>
</evidence>
<dbReference type="AlphaFoldDB" id="A0A6V8HBD8"/>
<comment type="caution">
    <text evidence="2">The sequence shown here is derived from an EMBL/GenBank/DDBJ whole genome shotgun (WGS) entry which is preliminary data.</text>
</comment>
<dbReference type="Proteomes" id="UP000053095">
    <property type="component" value="Unassembled WGS sequence"/>
</dbReference>
<proteinExistence type="predicted"/>
<feature type="compositionally biased region" description="Basic and acidic residues" evidence="1">
    <location>
        <begin position="1"/>
        <end position="23"/>
    </location>
</feature>
<gene>
    <name evidence="2" type="ORF">TCE0_033r09472</name>
</gene>
<organism evidence="2 3">
    <name type="scientific">Talaromyces pinophilus</name>
    <name type="common">Penicillium pinophilum</name>
    <dbReference type="NCBI Taxonomy" id="128442"/>
    <lineage>
        <taxon>Eukaryota</taxon>
        <taxon>Fungi</taxon>
        <taxon>Dikarya</taxon>
        <taxon>Ascomycota</taxon>
        <taxon>Pezizomycotina</taxon>
        <taxon>Eurotiomycetes</taxon>
        <taxon>Eurotiomycetidae</taxon>
        <taxon>Eurotiales</taxon>
        <taxon>Trichocomaceae</taxon>
        <taxon>Talaromyces</taxon>
        <taxon>Talaromyces sect. Talaromyces</taxon>
    </lineage>
</organism>
<keyword evidence="3" id="KW-1185">Reference proteome</keyword>
<dbReference type="EMBL" id="DF933829">
    <property type="protein sequence ID" value="GAM38611.1"/>
    <property type="molecule type" value="Genomic_DNA"/>
</dbReference>
<name>A0A6V8HBD8_TALPI</name>
<accession>A0A6V8HBD8</accession>
<evidence type="ECO:0000256" key="1">
    <source>
        <dbReference type="SAM" id="MobiDB-lite"/>
    </source>
</evidence>
<feature type="region of interest" description="Disordered" evidence="1">
    <location>
        <begin position="1"/>
        <end position="62"/>
    </location>
</feature>
<sequence>MSFGPKADEAEMSHQSGDEHDITSTDVEPAGVEDAGSMIAEPDNDNYQNLHPAEIDTATPNVGGDIAHGPLSLEVASSNEILSIDLILELNDAEHGHYNADAGAGAARADGAQDFANVGAMFPDEALHIDPVLNIE</sequence>